<evidence type="ECO:0000313" key="8">
    <source>
        <dbReference type="Proteomes" id="UP000239007"/>
    </source>
</evidence>
<dbReference type="GO" id="GO:0009279">
    <property type="term" value="C:cell outer membrane"/>
    <property type="evidence" value="ECO:0007669"/>
    <property type="project" value="UniProtKB-SubCell"/>
</dbReference>
<evidence type="ECO:0000256" key="4">
    <source>
        <dbReference type="ARBA" id="ARBA00023136"/>
    </source>
</evidence>
<keyword evidence="4 6" id="KW-0472">Membrane</keyword>
<accession>A0A2S7UWI1</accession>
<comment type="caution">
    <text evidence="7">The sequence shown here is derived from an EMBL/GenBank/DDBJ whole genome shotgun (WGS) entry which is preliminary data.</text>
</comment>
<keyword evidence="5" id="KW-0998">Cell outer membrane</keyword>
<feature type="transmembrane region" description="Helical" evidence="6">
    <location>
        <begin position="12"/>
        <end position="30"/>
    </location>
</feature>
<dbReference type="EMBL" id="MSCH01000003">
    <property type="protein sequence ID" value="PQJ54297.1"/>
    <property type="molecule type" value="Genomic_DNA"/>
</dbReference>
<evidence type="ECO:0000256" key="5">
    <source>
        <dbReference type="ARBA" id="ARBA00023237"/>
    </source>
</evidence>
<dbReference type="AlphaFoldDB" id="A0A2S7UWI1"/>
<name>A0A2S7UWI1_9GAMM</name>
<evidence type="ECO:0008006" key="9">
    <source>
        <dbReference type="Google" id="ProtNLM"/>
    </source>
</evidence>
<keyword evidence="3" id="KW-0732">Signal</keyword>
<evidence type="ECO:0000313" key="7">
    <source>
        <dbReference type="EMBL" id="PQJ54297.1"/>
    </source>
</evidence>
<dbReference type="Proteomes" id="UP000239007">
    <property type="component" value="Unassembled WGS sequence"/>
</dbReference>
<evidence type="ECO:0000256" key="1">
    <source>
        <dbReference type="ARBA" id="ARBA00004442"/>
    </source>
</evidence>
<protein>
    <recommendedName>
        <fullName evidence="9">Structural protein MipA</fullName>
    </recommendedName>
</protein>
<organism evidence="7 8">
    <name type="scientific">Psychrosphaera saromensis</name>
    <dbReference type="NCBI Taxonomy" id="716813"/>
    <lineage>
        <taxon>Bacteria</taxon>
        <taxon>Pseudomonadati</taxon>
        <taxon>Pseudomonadota</taxon>
        <taxon>Gammaproteobacteria</taxon>
        <taxon>Alteromonadales</taxon>
        <taxon>Pseudoalteromonadaceae</taxon>
        <taxon>Psychrosphaera</taxon>
    </lineage>
</organism>
<keyword evidence="6" id="KW-0812">Transmembrane</keyword>
<dbReference type="PANTHER" id="PTHR38776:SF1">
    <property type="entry name" value="MLTA-INTERACTING PROTEIN-RELATED"/>
    <property type="match status" value="1"/>
</dbReference>
<dbReference type="RefSeq" id="WP_105052811.1">
    <property type="nucleotide sequence ID" value="NZ_BMYG01000006.1"/>
</dbReference>
<dbReference type="OrthoDB" id="5903970at2"/>
<gene>
    <name evidence="7" type="ORF">BTO11_11950</name>
</gene>
<keyword evidence="6" id="KW-1133">Transmembrane helix</keyword>
<dbReference type="PANTHER" id="PTHR38776">
    <property type="entry name" value="MLTA-INTERACTING PROTEIN-RELATED"/>
    <property type="match status" value="1"/>
</dbReference>
<comment type="subcellular location">
    <subcellularLocation>
        <location evidence="1">Cell outer membrane</location>
    </subcellularLocation>
</comment>
<proteinExistence type="inferred from homology"/>
<dbReference type="Pfam" id="PF06629">
    <property type="entry name" value="MipA"/>
    <property type="match status" value="1"/>
</dbReference>
<evidence type="ECO:0000256" key="3">
    <source>
        <dbReference type="ARBA" id="ARBA00022729"/>
    </source>
</evidence>
<evidence type="ECO:0000256" key="6">
    <source>
        <dbReference type="SAM" id="Phobius"/>
    </source>
</evidence>
<keyword evidence="8" id="KW-1185">Reference proteome</keyword>
<evidence type="ECO:0000256" key="2">
    <source>
        <dbReference type="ARBA" id="ARBA00005722"/>
    </source>
</evidence>
<reference evidence="7 8" key="1">
    <citation type="submission" date="2016-12" db="EMBL/GenBank/DDBJ databases">
        <title>Diversity of luminous bacteria.</title>
        <authorList>
            <person name="Yoshizawa S."/>
            <person name="Kogure K."/>
        </authorList>
    </citation>
    <scope>NUCLEOTIDE SEQUENCE [LARGE SCALE GENOMIC DNA]</scope>
    <source>
        <strain evidence="7 8">SA4-48</strain>
    </source>
</reference>
<dbReference type="InterPro" id="IPR010583">
    <property type="entry name" value="MipA"/>
</dbReference>
<sequence>MNTLIKQRPMYYLSLSIMLFFIVNAVVFTVNAKEQINNKFSDTEDGGFFEVTAGVVALDSRYIDAPKDIGLVADLRFRYYWNNFFLEYEGFKGLGFPGIGYNFYNQNAWMFDVFITETHPAILWDDEGHIENGVISEQDGLIGITPRDSDDRISLRATHFIDDTTVVRIVVAPISDLKGMADVSPYLAGWYGKTWQHKNMNFHATLNAQYYNSNMLDYYYGIAGDDISDKFESYKASSGISVSAEFGVAYPLAKDWLLESSLKFTRLPDSIYNSPLINTRLESQAQISVTYVLF</sequence>
<comment type="similarity">
    <text evidence="2">Belongs to the MipA/OmpV family.</text>
</comment>